<keyword evidence="9" id="KW-1185">Reference proteome</keyword>
<evidence type="ECO:0000256" key="6">
    <source>
        <dbReference type="HAMAP-Rule" id="MF_01813"/>
    </source>
</evidence>
<comment type="caution">
    <text evidence="6">Lacks conserved residue(s) required for the propagation of feature annotation.</text>
</comment>
<dbReference type="OrthoDB" id="9808140at2"/>
<dbReference type="UniPathway" id="UPA00232"/>
<dbReference type="GO" id="GO:0043770">
    <property type="term" value="F:demethylmenaquinone methyltransferase activity"/>
    <property type="evidence" value="ECO:0007669"/>
    <property type="project" value="UniProtKB-UniRule"/>
</dbReference>
<evidence type="ECO:0000256" key="1">
    <source>
        <dbReference type="ARBA" id="ARBA00022428"/>
    </source>
</evidence>
<dbReference type="AlphaFoldDB" id="A0A545TGU2"/>
<dbReference type="Gene3D" id="3.40.50.150">
    <property type="entry name" value="Vaccinia Virus protein VP39"/>
    <property type="match status" value="1"/>
</dbReference>
<dbReference type="RefSeq" id="WP_142898614.1">
    <property type="nucleotide sequence ID" value="NZ_ML660059.1"/>
</dbReference>
<dbReference type="InterPro" id="IPR004033">
    <property type="entry name" value="UbiE/COQ5_MeTrFase"/>
</dbReference>
<feature type="binding site" evidence="6">
    <location>
        <begin position="166"/>
        <end position="167"/>
    </location>
    <ligand>
        <name>S-adenosyl-L-methionine</name>
        <dbReference type="ChEBI" id="CHEBI:59789"/>
    </ligand>
</feature>
<gene>
    <name evidence="6" type="primary">ubiE</name>
    <name evidence="8" type="ORF">FKG95_22240</name>
</gene>
<organism evidence="8 9">
    <name type="scientific">Denitrobaculum tricleocarpae</name>
    <dbReference type="NCBI Taxonomy" id="2591009"/>
    <lineage>
        <taxon>Bacteria</taxon>
        <taxon>Pseudomonadati</taxon>
        <taxon>Pseudomonadota</taxon>
        <taxon>Alphaproteobacteria</taxon>
        <taxon>Rhodospirillales</taxon>
        <taxon>Rhodospirillaceae</taxon>
        <taxon>Denitrobaculum</taxon>
    </lineage>
</organism>
<keyword evidence="3 6" id="KW-0808">Transferase</keyword>
<evidence type="ECO:0000256" key="2">
    <source>
        <dbReference type="ARBA" id="ARBA00022603"/>
    </source>
</evidence>
<feature type="binding site" evidence="6">
    <location>
        <position position="96"/>
    </location>
    <ligand>
        <name>S-adenosyl-L-methionine</name>
        <dbReference type="ChEBI" id="CHEBI:59789"/>
    </ligand>
</feature>
<dbReference type="GO" id="GO:0009060">
    <property type="term" value="P:aerobic respiration"/>
    <property type="evidence" value="ECO:0007669"/>
    <property type="project" value="UniProtKB-UniRule"/>
</dbReference>
<proteinExistence type="inferred from homology"/>
<dbReference type="PROSITE" id="PS01184">
    <property type="entry name" value="UBIE_2"/>
    <property type="match status" value="1"/>
</dbReference>
<dbReference type="UniPathway" id="UPA00079">
    <property type="reaction ID" value="UER00169"/>
</dbReference>
<dbReference type="CDD" id="cd02440">
    <property type="entry name" value="AdoMet_MTases"/>
    <property type="match status" value="1"/>
</dbReference>
<comment type="catalytic activity">
    <reaction evidence="6">
        <text>a 2-demethylmenaquinol + S-adenosyl-L-methionine = a menaquinol + S-adenosyl-L-homocysteine + H(+)</text>
        <dbReference type="Rhea" id="RHEA:42640"/>
        <dbReference type="Rhea" id="RHEA-COMP:9539"/>
        <dbReference type="Rhea" id="RHEA-COMP:9563"/>
        <dbReference type="ChEBI" id="CHEBI:15378"/>
        <dbReference type="ChEBI" id="CHEBI:18151"/>
        <dbReference type="ChEBI" id="CHEBI:55437"/>
        <dbReference type="ChEBI" id="CHEBI:57856"/>
        <dbReference type="ChEBI" id="CHEBI:59789"/>
        <dbReference type="EC" id="2.1.1.163"/>
    </reaction>
</comment>
<accession>A0A545TGU2</accession>
<evidence type="ECO:0000313" key="9">
    <source>
        <dbReference type="Proteomes" id="UP000315252"/>
    </source>
</evidence>
<dbReference type="GO" id="GO:0008425">
    <property type="term" value="F:2-methoxy-6-polyprenyl-1,4-benzoquinol methyltransferase activity"/>
    <property type="evidence" value="ECO:0007669"/>
    <property type="project" value="UniProtKB-UniRule"/>
</dbReference>
<dbReference type="InterPro" id="IPR029063">
    <property type="entry name" value="SAM-dependent_MTases_sf"/>
</dbReference>
<dbReference type="EC" id="2.1.1.163" evidence="6"/>
<dbReference type="SUPFAM" id="SSF53335">
    <property type="entry name" value="S-adenosyl-L-methionine-dependent methyltransferases"/>
    <property type="match status" value="1"/>
</dbReference>
<sequence>MSAKSSSSAGPGSASQKADAGAPSGGSGATTHFGYQDVPLGEKRGRVQGVFESVASNYDLMNDLMSGGIHRLWKASMIDWLDPRPGQTFLDVAGGTGDIAFRIDERLSQAKDDVPVVLSGEDESDEGEEQRAPITVCDLTLGMLEVGRDRGLDRGILHSMDWVCGNAEALPFPDRSFDAYSIAFGLRNVTDIPAALAEAKRVLKPGGRFLCLEFSQVVIPAFASLYDLYSFKVLPAMGEAVAKDRASYQYLAESIRRFPPQEDLIALMNAAGLSMTSYRNLSGGIAALHSGWRI</sequence>
<comment type="catalytic activity">
    <reaction evidence="6">
        <text>a 2-methoxy-6-(all-trans-polyprenyl)benzene-1,4-diol + S-adenosyl-L-methionine = a 5-methoxy-2-methyl-3-(all-trans-polyprenyl)benzene-1,4-diol + S-adenosyl-L-homocysteine + H(+)</text>
        <dbReference type="Rhea" id="RHEA:28286"/>
        <dbReference type="Rhea" id="RHEA-COMP:10858"/>
        <dbReference type="Rhea" id="RHEA-COMP:10859"/>
        <dbReference type="ChEBI" id="CHEBI:15378"/>
        <dbReference type="ChEBI" id="CHEBI:57856"/>
        <dbReference type="ChEBI" id="CHEBI:59789"/>
        <dbReference type="ChEBI" id="CHEBI:84166"/>
        <dbReference type="ChEBI" id="CHEBI:84167"/>
        <dbReference type="EC" id="2.1.1.201"/>
    </reaction>
</comment>
<dbReference type="PANTHER" id="PTHR43591">
    <property type="entry name" value="METHYLTRANSFERASE"/>
    <property type="match status" value="1"/>
</dbReference>
<dbReference type="NCBIfam" id="TIGR01934">
    <property type="entry name" value="MenG_MenH_UbiE"/>
    <property type="match status" value="1"/>
</dbReference>
<dbReference type="PROSITE" id="PS51608">
    <property type="entry name" value="SAM_MT_UBIE"/>
    <property type="match status" value="1"/>
</dbReference>
<evidence type="ECO:0000256" key="7">
    <source>
        <dbReference type="SAM" id="MobiDB-lite"/>
    </source>
</evidence>
<evidence type="ECO:0000256" key="5">
    <source>
        <dbReference type="ARBA" id="ARBA00022691"/>
    </source>
</evidence>
<dbReference type="InterPro" id="IPR023576">
    <property type="entry name" value="UbiE/COQ5_MeTrFase_CS"/>
</dbReference>
<dbReference type="Proteomes" id="UP000315252">
    <property type="component" value="Unassembled WGS sequence"/>
</dbReference>
<feature type="compositionally biased region" description="Low complexity" evidence="7">
    <location>
        <begin position="1"/>
        <end position="22"/>
    </location>
</feature>
<dbReference type="GO" id="GO:0032259">
    <property type="term" value="P:methylation"/>
    <property type="evidence" value="ECO:0007669"/>
    <property type="project" value="UniProtKB-KW"/>
</dbReference>
<keyword evidence="1 6" id="KW-0474">Menaquinone biosynthesis</keyword>
<dbReference type="GO" id="GO:0009234">
    <property type="term" value="P:menaquinone biosynthetic process"/>
    <property type="evidence" value="ECO:0007669"/>
    <property type="project" value="UniProtKB-UniRule"/>
</dbReference>
<dbReference type="PANTHER" id="PTHR43591:SF24">
    <property type="entry name" value="2-METHOXY-6-POLYPRENYL-1,4-BENZOQUINOL METHYLASE, MITOCHONDRIAL"/>
    <property type="match status" value="1"/>
</dbReference>
<comment type="pathway">
    <text evidence="6">Cofactor biosynthesis; ubiquinone biosynthesis.</text>
</comment>
<comment type="function">
    <text evidence="6">Methyltransferase required for the conversion of demethylmenaquinol (DMKH2) to menaquinol (MKH2) and the conversion of 2-polyprenyl-6-methoxy-1,4-benzoquinol (DDMQH2) to 2-polyprenyl-3-methyl-6-methoxy-1,4-benzoquinol (DMQH2).</text>
</comment>
<dbReference type="EMBL" id="VHSH01000008">
    <property type="protein sequence ID" value="TQV76351.1"/>
    <property type="molecule type" value="Genomic_DNA"/>
</dbReference>
<evidence type="ECO:0000256" key="3">
    <source>
        <dbReference type="ARBA" id="ARBA00022679"/>
    </source>
</evidence>
<feature type="binding site" evidence="6">
    <location>
        <position position="138"/>
    </location>
    <ligand>
        <name>S-adenosyl-L-methionine</name>
        <dbReference type="ChEBI" id="CHEBI:59789"/>
    </ligand>
</feature>
<dbReference type="EC" id="2.1.1.201" evidence="6"/>
<comment type="similarity">
    <text evidence="6">Belongs to the class I-like SAM-binding methyltransferase superfamily. MenG/UbiE family.</text>
</comment>
<evidence type="ECO:0000313" key="8">
    <source>
        <dbReference type="EMBL" id="TQV76351.1"/>
    </source>
</evidence>
<keyword evidence="4 6" id="KW-0831">Ubiquinone biosynthesis</keyword>
<dbReference type="HAMAP" id="MF_01813">
    <property type="entry name" value="MenG_UbiE_methyltr"/>
    <property type="match status" value="1"/>
</dbReference>
<comment type="pathway">
    <text evidence="6">Quinol/quinone metabolism; menaquinone biosynthesis; menaquinol from 1,4-dihydroxy-2-naphthoate: step 2/2.</text>
</comment>
<keyword evidence="2 6" id="KW-0489">Methyltransferase</keyword>
<evidence type="ECO:0000256" key="4">
    <source>
        <dbReference type="ARBA" id="ARBA00022688"/>
    </source>
</evidence>
<dbReference type="PROSITE" id="PS01183">
    <property type="entry name" value="UBIE_1"/>
    <property type="match status" value="1"/>
</dbReference>
<name>A0A545TGU2_9PROT</name>
<keyword evidence="5 6" id="KW-0949">S-adenosyl-L-methionine</keyword>
<feature type="region of interest" description="Disordered" evidence="7">
    <location>
        <begin position="1"/>
        <end position="37"/>
    </location>
</feature>
<comment type="caution">
    <text evidence="8">The sequence shown here is derived from an EMBL/GenBank/DDBJ whole genome shotgun (WGS) entry which is preliminary data.</text>
</comment>
<protein>
    <recommendedName>
        <fullName evidence="6">Ubiquinone/menaquinone biosynthesis C-methyltransferase UbiE</fullName>
        <ecNumber evidence="6">2.1.1.163</ecNumber>
        <ecNumber evidence="6">2.1.1.201</ecNumber>
    </recommendedName>
    <alternativeName>
        <fullName evidence="6">2-methoxy-6-polyprenyl-1,4-benzoquinol methylase</fullName>
    </alternativeName>
    <alternativeName>
        <fullName evidence="6">Demethylmenaquinone methyltransferase</fullName>
    </alternativeName>
</protein>
<reference evidence="8 9" key="1">
    <citation type="submission" date="2019-06" db="EMBL/GenBank/DDBJ databases">
        <title>Whole genome sequence for Rhodospirillaceae sp. R148.</title>
        <authorList>
            <person name="Wang G."/>
        </authorList>
    </citation>
    <scope>NUCLEOTIDE SEQUENCE [LARGE SCALE GENOMIC DNA]</scope>
    <source>
        <strain evidence="8 9">R148</strain>
    </source>
</reference>
<dbReference type="Pfam" id="PF01209">
    <property type="entry name" value="Ubie_methyltran"/>
    <property type="match status" value="1"/>
</dbReference>